<sequence>MSTTDSGFADYCCELLASLGPCHAKRMFGGWGISCDGLTVAVIADLGDGNTLWLKASADNRAIYEAEGCKRFIYTAKGEPRGMNYYSAPADAMESPALMRDWAQLAWQAALAARKPTSAKARKKSVPGRPTPV</sequence>
<accession>C9YE14</accession>
<dbReference type="Pfam" id="PF04993">
    <property type="entry name" value="TfoX_N"/>
    <property type="match status" value="1"/>
</dbReference>
<dbReference type="EMBL" id="FN543107">
    <property type="protein sequence ID" value="CBA31654.1"/>
    <property type="molecule type" value="Genomic_DNA"/>
</dbReference>
<organism evidence="3">
    <name type="scientific">Curvibacter symbiont subsp. Hydra magnipapillata</name>
    <dbReference type="NCBI Taxonomy" id="667019"/>
    <lineage>
        <taxon>Bacteria</taxon>
        <taxon>Pseudomonadati</taxon>
        <taxon>Pseudomonadota</taxon>
        <taxon>Betaproteobacteria</taxon>
        <taxon>Burkholderiales</taxon>
        <taxon>Comamonadaceae</taxon>
        <taxon>Curvibacter</taxon>
    </lineage>
</organism>
<gene>
    <name evidence="3" type="ORF">Csp_D28200</name>
</gene>
<feature type="domain" description="TfoX N-terminal" evidence="2">
    <location>
        <begin position="14"/>
        <end position="110"/>
    </location>
</feature>
<protein>
    <recommendedName>
        <fullName evidence="2">TfoX N-terminal domain-containing protein</fullName>
    </recommendedName>
</protein>
<name>C9YE14_CURXX</name>
<proteinExistence type="predicted"/>
<dbReference type="AlphaFoldDB" id="C9YE14"/>
<feature type="region of interest" description="Disordered" evidence="1">
    <location>
        <begin position="114"/>
        <end position="133"/>
    </location>
</feature>
<dbReference type="Gene3D" id="3.30.1460.30">
    <property type="entry name" value="YgaC/TfoX-N like chaperone"/>
    <property type="match status" value="1"/>
</dbReference>
<dbReference type="InterPro" id="IPR007076">
    <property type="entry name" value="TfoX_N"/>
</dbReference>
<evidence type="ECO:0000256" key="1">
    <source>
        <dbReference type="SAM" id="MobiDB-lite"/>
    </source>
</evidence>
<evidence type="ECO:0000259" key="2">
    <source>
        <dbReference type="Pfam" id="PF04993"/>
    </source>
</evidence>
<evidence type="ECO:0000313" key="3">
    <source>
        <dbReference type="EMBL" id="CBA31654.1"/>
    </source>
</evidence>
<reference evidence="3" key="1">
    <citation type="journal article" date="2010" name="Nature">
        <title>The Dynamic genome of Hydra.</title>
        <authorList>
            <person name="Chapman J.A."/>
            <person name="Kirkness E.F."/>
            <person name="Simakov O."/>
            <person name="Hampson S.E."/>
            <person name="Mitros T."/>
            <person name="Weinmaier T."/>
            <person name="Rattei T."/>
            <person name="Balasubramanian P.G."/>
            <person name="Borman J."/>
            <person name="Busam D."/>
            <person name="Disbennett K."/>
            <person name="Pfannkoch C."/>
            <person name="Sumin N."/>
            <person name="Sutton G."/>
            <person name="Viswanathan L."/>
            <person name="Walenz B."/>
            <person name="Goodstein D.M."/>
            <person name="Hellsten U."/>
            <person name="Kawashima T."/>
            <person name="Prochnik S.E."/>
            <person name="Putnam N.H."/>
            <person name="Shu S."/>
            <person name="Blumberg B."/>
            <person name="Dana C.E."/>
            <person name="Gee L."/>
            <person name="Kibler D.F."/>
            <person name="Law L."/>
            <person name="Lindgens D."/>
            <person name="Martinez D.E."/>
            <person name="Peng J."/>
            <person name="Wigge P.A."/>
            <person name="Bertulat B."/>
            <person name="Guder C."/>
            <person name="Nakamura Y."/>
            <person name="Ozbek S."/>
            <person name="Watanabe H."/>
            <person name="Khalturin K."/>
            <person name="Hemmrich G."/>
            <person name="Franke A."/>
            <person name="Augustin R."/>
            <person name="Fraune S."/>
            <person name="Hayakawa E."/>
            <person name="Hayakawa S."/>
            <person name="Hirose M."/>
            <person name="Hwang J."/>
            <person name="Ikeo K."/>
            <person name="Nishimiya-Fujisawa C."/>
            <person name="Ogura A."/>
            <person name="Takahashi T."/>
            <person name="Steinmetz P.R."/>
            <person name="Zhang X."/>
            <person name="Aufschnaiter R."/>
            <person name="Eder M.K."/>
            <person name="Gorny A.K."/>
            <person name="Salvenmoser W."/>
            <person name="Heimberg A.M."/>
            <person name="Wheeler B.M."/>
            <person name="Peterson K.J."/>
            <person name="Boettger A."/>
            <person name="Tischler P."/>
            <person name="Wolf A."/>
            <person name="Gojobori T."/>
            <person name="Remington K.A."/>
            <person name="Strausberg R.L."/>
            <person name="Venter J."/>
            <person name="Technau U."/>
            <person name="Hobmayer B."/>
            <person name="Bosch T.C."/>
            <person name="Holstein T.W."/>
            <person name="Fujisawa T."/>
            <person name="Bode H.R."/>
            <person name="David C.N."/>
            <person name="Rokhsar D.S."/>
            <person name="Steele R.E."/>
        </authorList>
    </citation>
    <scope>NUCLEOTIDE SEQUENCE</scope>
</reference>
<dbReference type="SUPFAM" id="SSF159894">
    <property type="entry name" value="YgaC/TfoX-N like"/>
    <property type="match status" value="1"/>
</dbReference>